<keyword evidence="3" id="KW-0472">Membrane</keyword>
<feature type="transmembrane region" description="Helical" evidence="3">
    <location>
        <begin position="48"/>
        <end position="73"/>
    </location>
</feature>
<dbReference type="PANTHER" id="PTHR12277:SF81">
    <property type="entry name" value="PROTEIN ABHD13"/>
    <property type="match status" value="1"/>
</dbReference>
<evidence type="ECO:0000256" key="2">
    <source>
        <dbReference type="ARBA" id="ARBA00042701"/>
    </source>
</evidence>
<feature type="transmembrane region" description="Helical" evidence="3">
    <location>
        <begin position="20"/>
        <end position="41"/>
    </location>
</feature>
<name>A0A9N6WZ47_9CRUS</name>
<dbReference type="EMBL" id="OC989024">
    <property type="protein sequence ID" value="CAG4645679.1"/>
    <property type="molecule type" value="Genomic_DNA"/>
</dbReference>
<evidence type="ECO:0000313" key="5">
    <source>
        <dbReference type="EMBL" id="CAG4645679.1"/>
    </source>
</evidence>
<dbReference type="InterPro" id="IPR029058">
    <property type="entry name" value="AB_hydrolase_fold"/>
</dbReference>
<dbReference type="GO" id="GO:0016020">
    <property type="term" value="C:membrane"/>
    <property type="evidence" value="ECO:0007669"/>
    <property type="project" value="TreeGrafter"/>
</dbReference>
<dbReference type="AlphaFoldDB" id="A0A9N6WZ47"/>
<keyword evidence="3" id="KW-0812">Transmembrane</keyword>
<dbReference type="PANTHER" id="PTHR12277">
    <property type="entry name" value="ALPHA/BETA HYDROLASE DOMAIN-CONTAINING PROTEIN"/>
    <property type="match status" value="1"/>
</dbReference>
<dbReference type="Gene3D" id="3.40.50.1820">
    <property type="entry name" value="alpha/beta hydrolase"/>
    <property type="match status" value="1"/>
</dbReference>
<accession>A0A9N6WZ47</accession>
<sequence>MVALKTVHEVAIPPEANPDFLVIKLVARIVLTILKQCWWFFSTCFVTILFIYWFYGGLLALALFFFSAAGLIYRASDQLLYHPESPSNSRLYVANPSLVGLRYENVFLKSQDGTKLHAFFVKAPGETLGNEPTVMFLHGNAGNIGHRVPNARGLCTELRCNVLLLEYRGYGLSGGTPSENGLYRDAQAGLDYLLSREDIDKSKLYIFGRSLGGAVAVEIASRAQNSSSICCVLLENTFTSIPAMALHLFPWKPIKYLPRWFHKNKFDSHSKIMRLHPPVVMIAGLKDQLVPPIMMNELFERCGSQSKCLLKIPGGDHNNSWSQPHYYRRLASAIQQVLSSSFQVQENII</sequence>
<organism evidence="5">
    <name type="scientific">Lynceus sp. MCZ IZ 141354</name>
    <dbReference type="NCBI Taxonomy" id="1930659"/>
    <lineage>
        <taxon>Eukaryota</taxon>
        <taxon>Metazoa</taxon>
        <taxon>Ecdysozoa</taxon>
        <taxon>Arthropoda</taxon>
        <taxon>Crustacea</taxon>
        <taxon>Branchiopoda</taxon>
        <taxon>Diplostraca</taxon>
        <taxon>Laevicaudata</taxon>
        <taxon>Lynceidae</taxon>
        <taxon>Lynceus</taxon>
    </lineage>
</organism>
<proteinExistence type="predicted"/>
<dbReference type="SUPFAM" id="SSF53474">
    <property type="entry name" value="alpha/beta-Hydrolases"/>
    <property type="match status" value="1"/>
</dbReference>
<dbReference type="InterPro" id="IPR000073">
    <property type="entry name" value="AB_hydrolase_1"/>
</dbReference>
<feature type="domain" description="AB hydrolase-1" evidence="4">
    <location>
        <begin position="132"/>
        <end position="251"/>
    </location>
</feature>
<protein>
    <recommendedName>
        <fullName evidence="1">Protein ABHD13</fullName>
    </recommendedName>
    <alternativeName>
        <fullName evidence="2">Alpha/beta hydrolase domain-containing protein 13</fullName>
    </alternativeName>
</protein>
<gene>
    <name evidence="5" type="primary">EOG090X09ZU</name>
</gene>
<reference evidence="5" key="1">
    <citation type="submission" date="2021-04" db="EMBL/GenBank/DDBJ databases">
        <authorList>
            <person name="Cornetti L."/>
        </authorList>
    </citation>
    <scope>NUCLEOTIDE SEQUENCE</scope>
</reference>
<evidence type="ECO:0000259" key="4">
    <source>
        <dbReference type="Pfam" id="PF00561"/>
    </source>
</evidence>
<keyword evidence="3" id="KW-1133">Transmembrane helix</keyword>
<dbReference type="Pfam" id="PF00561">
    <property type="entry name" value="Abhydrolase_1"/>
    <property type="match status" value="1"/>
</dbReference>
<dbReference type="GO" id="GO:0008474">
    <property type="term" value="F:palmitoyl-(protein) hydrolase activity"/>
    <property type="evidence" value="ECO:0007669"/>
    <property type="project" value="TreeGrafter"/>
</dbReference>
<evidence type="ECO:0000256" key="1">
    <source>
        <dbReference type="ARBA" id="ARBA00040125"/>
    </source>
</evidence>
<evidence type="ECO:0000256" key="3">
    <source>
        <dbReference type="SAM" id="Phobius"/>
    </source>
</evidence>